<evidence type="ECO:0000313" key="3">
    <source>
        <dbReference type="EMBL" id="CAD6198965.1"/>
    </source>
</evidence>
<feature type="domain" description="SCP" evidence="2">
    <location>
        <begin position="56"/>
        <end position="214"/>
    </location>
</feature>
<dbReference type="InterPro" id="IPR035940">
    <property type="entry name" value="CAP_sf"/>
</dbReference>
<dbReference type="Pfam" id="PF00188">
    <property type="entry name" value="CAP"/>
    <property type="match status" value="1"/>
</dbReference>
<dbReference type="InterPro" id="IPR014044">
    <property type="entry name" value="CAP_dom"/>
</dbReference>
<organism evidence="3 4">
    <name type="scientific">Caenorhabditis auriculariae</name>
    <dbReference type="NCBI Taxonomy" id="2777116"/>
    <lineage>
        <taxon>Eukaryota</taxon>
        <taxon>Metazoa</taxon>
        <taxon>Ecdysozoa</taxon>
        <taxon>Nematoda</taxon>
        <taxon>Chromadorea</taxon>
        <taxon>Rhabditida</taxon>
        <taxon>Rhabditina</taxon>
        <taxon>Rhabditomorpha</taxon>
        <taxon>Rhabditoidea</taxon>
        <taxon>Rhabditidae</taxon>
        <taxon>Peloderinae</taxon>
        <taxon>Caenorhabditis</taxon>
    </lineage>
</organism>
<dbReference type="SUPFAM" id="SSF55797">
    <property type="entry name" value="PR-1-like"/>
    <property type="match status" value="1"/>
</dbReference>
<dbReference type="OrthoDB" id="5874910at2759"/>
<proteinExistence type="predicted"/>
<dbReference type="PANTHER" id="PTHR10334">
    <property type="entry name" value="CYSTEINE-RICH SECRETORY PROTEIN-RELATED"/>
    <property type="match status" value="1"/>
</dbReference>
<keyword evidence="1" id="KW-0472">Membrane</keyword>
<evidence type="ECO:0000256" key="1">
    <source>
        <dbReference type="SAM" id="Phobius"/>
    </source>
</evidence>
<feature type="transmembrane region" description="Helical" evidence="1">
    <location>
        <begin position="20"/>
        <end position="38"/>
    </location>
</feature>
<dbReference type="AlphaFoldDB" id="A0A8S1HX78"/>
<keyword evidence="1" id="KW-0812">Transmembrane</keyword>
<accession>A0A8S1HX78</accession>
<dbReference type="EMBL" id="CAJGYM010000146">
    <property type="protein sequence ID" value="CAD6198965.1"/>
    <property type="molecule type" value="Genomic_DNA"/>
</dbReference>
<keyword evidence="4" id="KW-1185">Reference proteome</keyword>
<sequence length="247" mass="27975">MTENLQKDEDISRGNAKVVLTYVLLVVSIYLAVILATTSMKKEEKIEKWDGILKDSDRIAYLTKHNEIRSLAAVGKYRNKEGFPMKFLPTASKMPRLYWDYNLEKAAENRANSCEMPTISETGENIASFKTSSSPFQAALRSVEQMGLEILKYGIKENDISSRDPNIGHATLMLSDAVRRVGCALSECQKTDEKNGEKWYINVCRFDPPGNTIWKSRPRNVIYEEGPTGSLCKKFLNRETGLCEFPN</sequence>
<evidence type="ECO:0000313" key="4">
    <source>
        <dbReference type="Proteomes" id="UP000835052"/>
    </source>
</evidence>
<comment type="caution">
    <text evidence="3">The sequence shown here is derived from an EMBL/GenBank/DDBJ whole genome shotgun (WGS) entry which is preliminary data.</text>
</comment>
<dbReference type="Gene3D" id="3.40.33.10">
    <property type="entry name" value="CAP"/>
    <property type="match status" value="1"/>
</dbReference>
<dbReference type="SMART" id="SM00198">
    <property type="entry name" value="SCP"/>
    <property type="match status" value="1"/>
</dbReference>
<dbReference type="InterPro" id="IPR001283">
    <property type="entry name" value="CRISP-related"/>
</dbReference>
<evidence type="ECO:0000259" key="2">
    <source>
        <dbReference type="SMART" id="SM00198"/>
    </source>
</evidence>
<reference evidence="3" key="1">
    <citation type="submission" date="2020-10" db="EMBL/GenBank/DDBJ databases">
        <authorList>
            <person name="Kikuchi T."/>
        </authorList>
    </citation>
    <scope>NUCLEOTIDE SEQUENCE</scope>
    <source>
        <strain evidence="3">NKZ352</strain>
    </source>
</reference>
<dbReference type="PRINTS" id="PR00837">
    <property type="entry name" value="V5TPXLIKE"/>
</dbReference>
<dbReference type="CDD" id="cd05380">
    <property type="entry name" value="CAP_euk"/>
    <property type="match status" value="1"/>
</dbReference>
<protein>
    <recommendedName>
        <fullName evidence="2">SCP domain-containing protein</fullName>
    </recommendedName>
</protein>
<keyword evidence="1" id="KW-1133">Transmembrane helix</keyword>
<gene>
    <name evidence="3" type="ORF">CAUJ_LOCUS14870</name>
</gene>
<name>A0A8S1HX78_9PELO</name>
<dbReference type="Proteomes" id="UP000835052">
    <property type="component" value="Unassembled WGS sequence"/>
</dbReference>